<evidence type="ECO:0000256" key="5">
    <source>
        <dbReference type="SAM" id="SignalP"/>
    </source>
</evidence>
<evidence type="ECO:0008006" key="8">
    <source>
        <dbReference type="Google" id="ProtNLM"/>
    </source>
</evidence>
<dbReference type="NCBIfam" id="NF037995">
    <property type="entry name" value="TRAP_S1"/>
    <property type="match status" value="1"/>
</dbReference>
<evidence type="ECO:0000313" key="7">
    <source>
        <dbReference type="Proteomes" id="UP000672934"/>
    </source>
</evidence>
<proteinExistence type="inferred from homology"/>
<keyword evidence="3" id="KW-0813">Transport</keyword>
<accession>A0A916IY52</accession>
<protein>
    <recommendedName>
        <fullName evidence="8">TRAP transporter substrate-binding protein</fullName>
    </recommendedName>
</protein>
<dbReference type="PANTHER" id="PTHR33376:SF4">
    <property type="entry name" value="SIALIC ACID-BINDING PERIPLASMIC PROTEIN SIAP"/>
    <property type="match status" value="1"/>
</dbReference>
<sequence>MSGINSGRRLALKQGIALAAASAASGLMIGTPARAAGQTFNYKLGIALDATHPTTVNLTAAAAEIARASSGRLNIRVFPNSQLGSDTDMVSQVRSGAIDLVSTAGLIWGTLVPAASVSGIGFAFPGYEHVWKAMDGELGAHIRGAFAKVNLMPLPKIWDHGFRQVTSSNRQINTPQDLSGFKIRVPLSPALTSMFKAFGAAPAGINMAETYTALQTKIVDGQENPLTILGTQRLYEVQKYCSLTSHVWDGFWLVANLRTWNALPEDLRQLAATTFDTYAVKQRQAVDALNTRLRDELKGRGMVFNQPDVKAFRDYLSKAGFYRDWQKKFPAETWALLEKYSGKLV</sequence>
<comment type="caution">
    <text evidence="6">The sequence shown here is derived from an EMBL/GenBank/DDBJ whole genome shotgun (WGS) entry which is preliminary data.</text>
</comment>
<dbReference type="EMBL" id="CAJPUY010000020">
    <property type="protein sequence ID" value="CAG2153489.1"/>
    <property type="molecule type" value="Genomic_DNA"/>
</dbReference>
<evidence type="ECO:0000256" key="2">
    <source>
        <dbReference type="ARBA" id="ARBA00009023"/>
    </source>
</evidence>
<evidence type="ECO:0000256" key="3">
    <source>
        <dbReference type="ARBA" id="ARBA00022448"/>
    </source>
</evidence>
<dbReference type="RefSeq" id="WP_211949703.1">
    <property type="nucleotide sequence ID" value="NZ_CAJPUY010000020.1"/>
</dbReference>
<dbReference type="Pfam" id="PF03480">
    <property type="entry name" value="DctP"/>
    <property type="match status" value="1"/>
</dbReference>
<evidence type="ECO:0000256" key="1">
    <source>
        <dbReference type="ARBA" id="ARBA00004196"/>
    </source>
</evidence>
<dbReference type="InterPro" id="IPR006311">
    <property type="entry name" value="TAT_signal"/>
</dbReference>
<dbReference type="AlphaFoldDB" id="A0A916IY52"/>
<comment type="similarity">
    <text evidence="2">Belongs to the bacterial solute-binding protein 7 family.</text>
</comment>
<dbReference type="Gene3D" id="3.40.190.170">
    <property type="entry name" value="Bacterial extracellular solute-binding protein, family 7"/>
    <property type="match status" value="1"/>
</dbReference>
<name>A0A916IY52_9BURK</name>
<dbReference type="GO" id="GO:0030288">
    <property type="term" value="C:outer membrane-bounded periplasmic space"/>
    <property type="evidence" value="ECO:0007669"/>
    <property type="project" value="InterPro"/>
</dbReference>
<evidence type="ECO:0000256" key="4">
    <source>
        <dbReference type="ARBA" id="ARBA00022729"/>
    </source>
</evidence>
<dbReference type="InterPro" id="IPR004682">
    <property type="entry name" value="TRAP_DctP"/>
</dbReference>
<dbReference type="InterPro" id="IPR018389">
    <property type="entry name" value="DctP_fam"/>
</dbReference>
<dbReference type="Proteomes" id="UP000672934">
    <property type="component" value="Unassembled WGS sequence"/>
</dbReference>
<comment type="subcellular location">
    <subcellularLocation>
        <location evidence="1">Cell envelope</location>
    </subcellularLocation>
</comment>
<dbReference type="PROSITE" id="PS51318">
    <property type="entry name" value="TAT"/>
    <property type="match status" value="1"/>
</dbReference>
<feature type="signal peptide" evidence="5">
    <location>
        <begin position="1"/>
        <end position="35"/>
    </location>
</feature>
<reference evidence="6" key="1">
    <citation type="submission" date="2021-03" db="EMBL/GenBank/DDBJ databases">
        <authorList>
            <person name="Peeters C."/>
        </authorList>
    </citation>
    <scope>NUCLEOTIDE SEQUENCE</scope>
    <source>
        <strain evidence="6">LMG 31506</strain>
    </source>
</reference>
<dbReference type="InterPro" id="IPR038404">
    <property type="entry name" value="TRAP_DctP_sf"/>
</dbReference>
<gene>
    <name evidence="6" type="ORF">LMG31506_04812</name>
</gene>
<organism evidence="6 7">
    <name type="scientific">Cupriavidus yeoncheonensis</name>
    <dbReference type="NCBI Taxonomy" id="1462994"/>
    <lineage>
        <taxon>Bacteria</taxon>
        <taxon>Pseudomonadati</taxon>
        <taxon>Pseudomonadota</taxon>
        <taxon>Betaproteobacteria</taxon>
        <taxon>Burkholderiales</taxon>
        <taxon>Burkholderiaceae</taxon>
        <taxon>Cupriavidus</taxon>
    </lineage>
</organism>
<dbReference type="GO" id="GO:0055085">
    <property type="term" value="P:transmembrane transport"/>
    <property type="evidence" value="ECO:0007669"/>
    <property type="project" value="InterPro"/>
</dbReference>
<dbReference type="PANTHER" id="PTHR33376">
    <property type="match status" value="1"/>
</dbReference>
<dbReference type="PIRSF" id="PIRSF006470">
    <property type="entry name" value="DctB"/>
    <property type="match status" value="1"/>
</dbReference>
<keyword evidence="7" id="KW-1185">Reference proteome</keyword>
<evidence type="ECO:0000313" key="6">
    <source>
        <dbReference type="EMBL" id="CAG2153489.1"/>
    </source>
</evidence>
<dbReference type="NCBIfam" id="TIGR00787">
    <property type="entry name" value="dctP"/>
    <property type="match status" value="1"/>
</dbReference>
<feature type="chain" id="PRO_5036903354" description="TRAP transporter substrate-binding protein" evidence="5">
    <location>
        <begin position="36"/>
        <end position="345"/>
    </location>
</feature>
<keyword evidence="4 5" id="KW-0732">Signal</keyword>
<dbReference type="CDD" id="cd13603">
    <property type="entry name" value="PBP2_TRAP_Siap_TeaA_like"/>
    <property type="match status" value="1"/>
</dbReference>